<name>A0A0D0CMH2_9AGAM</name>
<evidence type="ECO:0000259" key="1">
    <source>
        <dbReference type="Pfam" id="PF05699"/>
    </source>
</evidence>
<dbReference type="InterPro" id="IPR012337">
    <property type="entry name" value="RNaseH-like_sf"/>
</dbReference>
<reference evidence="3" key="2">
    <citation type="submission" date="2015-01" db="EMBL/GenBank/DDBJ databases">
        <title>Evolutionary Origins and Diversification of the Mycorrhizal Mutualists.</title>
        <authorList>
            <consortium name="DOE Joint Genome Institute"/>
            <consortium name="Mycorrhizal Genomics Consortium"/>
            <person name="Kohler A."/>
            <person name="Kuo A."/>
            <person name="Nagy L.G."/>
            <person name="Floudas D."/>
            <person name="Copeland A."/>
            <person name="Barry K.W."/>
            <person name="Cichocki N."/>
            <person name="Veneault-Fourrey C."/>
            <person name="LaButti K."/>
            <person name="Lindquist E.A."/>
            <person name="Lipzen A."/>
            <person name="Lundell T."/>
            <person name="Morin E."/>
            <person name="Murat C."/>
            <person name="Riley R."/>
            <person name="Ohm R."/>
            <person name="Sun H."/>
            <person name="Tunlid A."/>
            <person name="Henrissat B."/>
            <person name="Grigoriev I.V."/>
            <person name="Hibbett D.S."/>
            <person name="Martin F."/>
        </authorList>
    </citation>
    <scope>NUCLEOTIDE SEQUENCE [LARGE SCALE GENOMIC DNA]</scope>
    <source>
        <strain evidence="3">Ve08.2h10</strain>
    </source>
</reference>
<dbReference type="InParanoid" id="A0A0D0CMH2"/>
<reference evidence="2 3" key="1">
    <citation type="submission" date="2014-04" db="EMBL/GenBank/DDBJ databases">
        <authorList>
            <consortium name="DOE Joint Genome Institute"/>
            <person name="Kuo A."/>
            <person name="Kohler A."/>
            <person name="Jargeat P."/>
            <person name="Nagy L.G."/>
            <person name="Floudas D."/>
            <person name="Copeland A."/>
            <person name="Barry K.W."/>
            <person name="Cichocki N."/>
            <person name="Veneault-Fourrey C."/>
            <person name="LaButti K."/>
            <person name="Lindquist E.A."/>
            <person name="Lipzen A."/>
            <person name="Lundell T."/>
            <person name="Morin E."/>
            <person name="Murat C."/>
            <person name="Sun H."/>
            <person name="Tunlid A."/>
            <person name="Henrissat B."/>
            <person name="Grigoriev I.V."/>
            <person name="Hibbett D.S."/>
            <person name="Martin F."/>
            <person name="Nordberg H.P."/>
            <person name="Cantor M.N."/>
            <person name="Hua S.X."/>
        </authorList>
    </citation>
    <scope>NUCLEOTIDE SEQUENCE [LARGE SCALE GENOMIC DNA]</scope>
    <source>
        <strain evidence="2 3">Ve08.2h10</strain>
    </source>
</reference>
<evidence type="ECO:0000313" key="3">
    <source>
        <dbReference type="Proteomes" id="UP000054538"/>
    </source>
</evidence>
<feature type="domain" description="HAT C-terminal dimerisation" evidence="1">
    <location>
        <begin position="2"/>
        <end position="52"/>
    </location>
</feature>
<dbReference type="OrthoDB" id="3262464at2759"/>
<organism evidence="2 3">
    <name type="scientific">Paxillus rubicundulus Ve08.2h10</name>
    <dbReference type="NCBI Taxonomy" id="930991"/>
    <lineage>
        <taxon>Eukaryota</taxon>
        <taxon>Fungi</taxon>
        <taxon>Dikarya</taxon>
        <taxon>Basidiomycota</taxon>
        <taxon>Agaricomycotina</taxon>
        <taxon>Agaricomycetes</taxon>
        <taxon>Agaricomycetidae</taxon>
        <taxon>Boletales</taxon>
        <taxon>Paxilineae</taxon>
        <taxon>Paxillaceae</taxon>
        <taxon>Paxillus</taxon>
    </lineage>
</organism>
<dbReference type="Pfam" id="PF05699">
    <property type="entry name" value="Dimer_Tnp_hAT"/>
    <property type="match status" value="1"/>
</dbReference>
<dbReference type="SUPFAM" id="SSF53098">
    <property type="entry name" value="Ribonuclease H-like"/>
    <property type="match status" value="1"/>
</dbReference>
<proteinExistence type="predicted"/>
<dbReference type="GO" id="GO:0046983">
    <property type="term" value="F:protein dimerization activity"/>
    <property type="evidence" value="ECO:0007669"/>
    <property type="project" value="InterPro"/>
</dbReference>
<gene>
    <name evidence="2" type="ORF">PAXRUDRAFT_95380</name>
</gene>
<dbReference type="HOGENOM" id="CLU_009123_15_4_1"/>
<feature type="non-terminal residue" evidence="2">
    <location>
        <position position="75"/>
    </location>
</feature>
<accession>A0A0D0CMH2</accession>
<protein>
    <recommendedName>
        <fullName evidence="1">HAT C-terminal dimerisation domain-containing protein</fullName>
    </recommendedName>
</protein>
<keyword evidence="3" id="KW-1185">Reference proteome</keyword>
<dbReference type="Proteomes" id="UP000054538">
    <property type="component" value="Unassembled WGS sequence"/>
</dbReference>
<evidence type="ECO:0000313" key="2">
    <source>
        <dbReference type="EMBL" id="KIK76463.1"/>
    </source>
</evidence>
<dbReference type="EMBL" id="KN827472">
    <property type="protein sequence ID" value="KIK76463.1"/>
    <property type="molecule type" value="Genomic_DNA"/>
</dbReference>
<sequence length="75" mass="8290">VYPLLSQVAMDVLPAQASSIPCECAFSSSKETCALQQNNLSPHLPEALQVLKFKYKQKGLSFTSDLIEKPQDYSI</sequence>
<dbReference type="AlphaFoldDB" id="A0A0D0CMH2"/>
<feature type="non-terminal residue" evidence="2">
    <location>
        <position position="1"/>
    </location>
</feature>
<dbReference type="InterPro" id="IPR008906">
    <property type="entry name" value="HATC_C_dom"/>
</dbReference>